<accession>A0A383CWF4</accession>
<reference evidence="1" key="1">
    <citation type="submission" date="2018-05" db="EMBL/GenBank/DDBJ databases">
        <authorList>
            <person name="Lanie J.A."/>
            <person name="Ng W.-L."/>
            <person name="Kazmierczak K.M."/>
            <person name="Andrzejewski T.M."/>
            <person name="Davidsen T.M."/>
            <person name="Wayne K.J."/>
            <person name="Tettelin H."/>
            <person name="Glass J.I."/>
            <person name="Rusch D."/>
            <person name="Podicherti R."/>
            <person name="Tsui H.-C.T."/>
            <person name="Winkler M.E."/>
        </authorList>
    </citation>
    <scope>NUCLEOTIDE SEQUENCE</scope>
</reference>
<sequence>IVLGREFGWCNGCDGKGWKEPFASWYEVEVNDATEFATFLRACGGFEIC</sequence>
<name>A0A383CWF4_9ZZZZ</name>
<evidence type="ECO:0000313" key="1">
    <source>
        <dbReference type="EMBL" id="SVE35978.1"/>
    </source>
</evidence>
<protein>
    <submittedName>
        <fullName evidence="1">Uncharacterized protein</fullName>
    </submittedName>
</protein>
<proteinExistence type="predicted"/>
<gene>
    <name evidence="1" type="ORF">METZ01_LOCUS488832</name>
</gene>
<organism evidence="1">
    <name type="scientific">marine metagenome</name>
    <dbReference type="NCBI Taxonomy" id="408172"/>
    <lineage>
        <taxon>unclassified sequences</taxon>
        <taxon>metagenomes</taxon>
        <taxon>ecological metagenomes</taxon>
    </lineage>
</organism>
<dbReference type="EMBL" id="UINC01211889">
    <property type="protein sequence ID" value="SVE35978.1"/>
    <property type="molecule type" value="Genomic_DNA"/>
</dbReference>
<feature type="non-terminal residue" evidence="1">
    <location>
        <position position="1"/>
    </location>
</feature>
<dbReference type="AlphaFoldDB" id="A0A383CWF4"/>